<dbReference type="EMBL" id="PYLZ01000008">
    <property type="protein sequence ID" value="PSW23458.1"/>
    <property type="molecule type" value="Genomic_DNA"/>
</dbReference>
<dbReference type="Pfam" id="PF08888">
    <property type="entry name" value="HopJ"/>
    <property type="match status" value="1"/>
</dbReference>
<dbReference type="Proteomes" id="UP000240481">
    <property type="component" value="Unassembled WGS sequence"/>
</dbReference>
<proteinExistence type="predicted"/>
<sequence>MELSQFLVLVQQEPSHIEFDQTMAIIDQNYTFTPTAFINGDISNQAGENNGSCKILSFAKIHKLSKEQALACFGRFYREDVIKHPNNNDHLNIRNFIHYGWDGVKFDLKALKSK</sequence>
<dbReference type="OrthoDB" id="9790826at2"/>
<accession>A0A0J8VEL8</accession>
<reference evidence="1 2" key="1">
    <citation type="submission" date="2018-01" db="EMBL/GenBank/DDBJ databases">
        <title>Whole genome sequencing of Histamine producing bacteria.</title>
        <authorList>
            <person name="Butler K."/>
        </authorList>
    </citation>
    <scope>NUCLEOTIDE SEQUENCE [LARGE SCALE GENOMIC DNA]</scope>
    <source>
        <strain evidence="1 2">DSM 24669</strain>
    </source>
</reference>
<keyword evidence="2" id="KW-1185">Reference proteome</keyword>
<dbReference type="InterPro" id="IPR014984">
    <property type="entry name" value="HopJ"/>
</dbReference>
<dbReference type="RefSeq" id="WP_048898317.1">
    <property type="nucleotide sequence ID" value="NZ_AP024852.1"/>
</dbReference>
<evidence type="ECO:0000313" key="2">
    <source>
        <dbReference type="Proteomes" id="UP000240481"/>
    </source>
</evidence>
<dbReference type="Gene3D" id="3.20.160.10">
    <property type="entry name" value="vpa0580 domain like"/>
    <property type="match status" value="1"/>
</dbReference>
<gene>
    <name evidence="1" type="ORF">C9I94_15135</name>
</gene>
<organism evidence="1 2">
    <name type="scientific">Photobacterium swingsii</name>
    <dbReference type="NCBI Taxonomy" id="680026"/>
    <lineage>
        <taxon>Bacteria</taxon>
        <taxon>Pseudomonadati</taxon>
        <taxon>Pseudomonadota</taxon>
        <taxon>Gammaproteobacteria</taxon>
        <taxon>Vibrionales</taxon>
        <taxon>Vibrionaceae</taxon>
        <taxon>Photobacterium</taxon>
    </lineage>
</organism>
<comment type="caution">
    <text evidence="1">The sequence shown here is derived from an EMBL/GenBank/DDBJ whole genome shotgun (WGS) entry which is preliminary data.</text>
</comment>
<protein>
    <submittedName>
        <fullName evidence="1">Type III effector</fullName>
    </submittedName>
</protein>
<dbReference type="InterPro" id="IPR038604">
    <property type="entry name" value="HopJ_sf"/>
</dbReference>
<evidence type="ECO:0000313" key="1">
    <source>
        <dbReference type="EMBL" id="PSW23458.1"/>
    </source>
</evidence>
<dbReference type="AlphaFoldDB" id="A0A0J8VEL8"/>
<name>A0A0J8VEL8_9GAMM</name>
<dbReference type="STRING" id="680026.AB733_08185"/>